<organism evidence="2 3">
    <name type="scientific">Nezara viridula</name>
    <name type="common">Southern green stink bug</name>
    <name type="synonym">Cimex viridulus</name>
    <dbReference type="NCBI Taxonomy" id="85310"/>
    <lineage>
        <taxon>Eukaryota</taxon>
        <taxon>Metazoa</taxon>
        <taxon>Ecdysozoa</taxon>
        <taxon>Arthropoda</taxon>
        <taxon>Hexapoda</taxon>
        <taxon>Insecta</taxon>
        <taxon>Pterygota</taxon>
        <taxon>Neoptera</taxon>
        <taxon>Paraneoptera</taxon>
        <taxon>Hemiptera</taxon>
        <taxon>Heteroptera</taxon>
        <taxon>Panheteroptera</taxon>
        <taxon>Pentatomomorpha</taxon>
        <taxon>Pentatomoidea</taxon>
        <taxon>Pentatomidae</taxon>
        <taxon>Pentatominae</taxon>
        <taxon>Nezara</taxon>
    </lineage>
</organism>
<name>A0A9P0ED01_NEZVI</name>
<dbReference type="AlphaFoldDB" id="A0A9P0ED01"/>
<dbReference type="GO" id="GO:0097228">
    <property type="term" value="C:sperm principal piece"/>
    <property type="evidence" value="ECO:0007669"/>
    <property type="project" value="TreeGrafter"/>
</dbReference>
<dbReference type="GO" id="GO:0005509">
    <property type="term" value="F:calcium ion binding"/>
    <property type="evidence" value="ECO:0007669"/>
    <property type="project" value="InterPro"/>
</dbReference>
<protein>
    <submittedName>
        <fullName evidence="2">Uncharacterized protein</fullName>
    </submittedName>
</protein>
<feature type="compositionally biased region" description="Basic and acidic residues" evidence="1">
    <location>
        <begin position="383"/>
        <end position="434"/>
    </location>
</feature>
<dbReference type="GO" id="GO:0033234">
    <property type="term" value="P:negative regulation of protein sumoylation"/>
    <property type="evidence" value="ECO:0007669"/>
    <property type="project" value="InterPro"/>
</dbReference>
<reference evidence="2" key="1">
    <citation type="submission" date="2022-01" db="EMBL/GenBank/DDBJ databases">
        <authorList>
            <person name="King R."/>
        </authorList>
    </citation>
    <scope>NUCLEOTIDE SEQUENCE</scope>
</reference>
<dbReference type="InterPro" id="IPR043375">
    <property type="entry name" value="FSCB"/>
</dbReference>
<sequence>MDYKKYCEEAILREPPLTCIPKVYLPCPHKYYKNKVINRATLTHDQHTNLLATPKGFTWDKNTGLATPPKNVMEEDENGEPKNLVRCLDHRYVRDFVTDTWNVMTPKYRRKLERILVKDFNMTKKEAKEFIKEQKLRSAFSQRSHQSRVYLSERHEWVREIADTLADKMTGYVEEMMSARRTPKVRIMAETILGGFGDLTGERCDLNSPKNRIQKMQVFASDRLAVWLSRILGDYEEELCRDILVIPDTDTSDEEDETPKKKDVKDKTKSEETEPDESKSEETKPEESKNEEAEPKKDKTKRAEAKPAEEKPEDEKPADAKPGETKPAEEKPAETKPAARKPAEAKPAAPKPTEAKPAEDKPAEPKPGEAKPAEAKPAASKPAEPKPGEPKPGEAKPAEAKPAEAKPAEAKPAEVKPAEVKPAEAKPAEAKPAEVKPVPPKAEETKPAEPKPK</sequence>
<feature type="region of interest" description="Disordered" evidence="1">
    <location>
        <begin position="249"/>
        <end position="453"/>
    </location>
</feature>
<dbReference type="OrthoDB" id="46913at2759"/>
<dbReference type="EMBL" id="OV725079">
    <property type="protein sequence ID" value="CAH1394518.1"/>
    <property type="molecule type" value="Genomic_DNA"/>
</dbReference>
<feature type="compositionally biased region" description="Basic and acidic residues" evidence="1">
    <location>
        <begin position="353"/>
        <end position="374"/>
    </location>
</feature>
<feature type="compositionally biased region" description="Basic and acidic residues" evidence="1">
    <location>
        <begin position="441"/>
        <end position="453"/>
    </location>
</feature>
<gene>
    <name evidence="2" type="ORF">NEZAVI_LOCUS5006</name>
</gene>
<evidence type="ECO:0000313" key="2">
    <source>
        <dbReference type="EMBL" id="CAH1394518.1"/>
    </source>
</evidence>
<accession>A0A9P0ED01</accession>
<keyword evidence="3" id="KW-1185">Reference proteome</keyword>
<dbReference type="PANTHER" id="PTHR36135:SF1">
    <property type="entry name" value="FIBROUS SHEATH CABYR-BINDING PROTEIN"/>
    <property type="match status" value="1"/>
</dbReference>
<evidence type="ECO:0000256" key="1">
    <source>
        <dbReference type="SAM" id="MobiDB-lite"/>
    </source>
</evidence>
<dbReference type="Proteomes" id="UP001152798">
    <property type="component" value="Chromosome 3"/>
</dbReference>
<dbReference type="PANTHER" id="PTHR36135">
    <property type="entry name" value="FIBROUS SHEATH CABYR-BINDING PROTEIN"/>
    <property type="match status" value="1"/>
</dbReference>
<dbReference type="GO" id="GO:0035686">
    <property type="term" value="C:sperm fibrous sheath"/>
    <property type="evidence" value="ECO:0007669"/>
    <property type="project" value="TreeGrafter"/>
</dbReference>
<feature type="compositionally biased region" description="Basic and acidic residues" evidence="1">
    <location>
        <begin position="258"/>
        <end position="334"/>
    </location>
</feature>
<evidence type="ECO:0000313" key="3">
    <source>
        <dbReference type="Proteomes" id="UP001152798"/>
    </source>
</evidence>
<proteinExistence type="predicted"/>